<dbReference type="InterPro" id="IPR051086">
    <property type="entry name" value="RNase_D-like"/>
</dbReference>
<feature type="domain" description="HRDC" evidence="1">
    <location>
        <begin position="215"/>
        <end position="295"/>
    </location>
</feature>
<name>A0AB39UY26_9GAMM</name>
<dbReference type="Pfam" id="PF00570">
    <property type="entry name" value="HRDC"/>
    <property type="match status" value="1"/>
</dbReference>
<evidence type="ECO:0000313" key="2">
    <source>
        <dbReference type="EMBL" id="XDT73124.1"/>
    </source>
</evidence>
<dbReference type="EMBL" id="CP154858">
    <property type="protein sequence ID" value="XDT73124.1"/>
    <property type="molecule type" value="Genomic_DNA"/>
</dbReference>
<gene>
    <name evidence="2" type="ORF">AAIA72_03855</name>
</gene>
<proteinExistence type="predicted"/>
<dbReference type="SMART" id="SM00474">
    <property type="entry name" value="35EXOc"/>
    <property type="match status" value="1"/>
</dbReference>
<dbReference type="InterPro" id="IPR036397">
    <property type="entry name" value="RNaseH_sf"/>
</dbReference>
<dbReference type="PANTHER" id="PTHR47649:SF1">
    <property type="entry name" value="RIBONUCLEASE D"/>
    <property type="match status" value="1"/>
</dbReference>
<dbReference type="InterPro" id="IPR010997">
    <property type="entry name" value="HRDC-like_sf"/>
</dbReference>
<dbReference type="GO" id="GO:0006139">
    <property type="term" value="P:nucleobase-containing compound metabolic process"/>
    <property type="evidence" value="ECO:0007669"/>
    <property type="project" value="InterPro"/>
</dbReference>
<dbReference type="AlphaFoldDB" id="A0AB39UY26"/>
<dbReference type="GO" id="GO:0008408">
    <property type="term" value="F:3'-5' exonuclease activity"/>
    <property type="evidence" value="ECO:0007669"/>
    <property type="project" value="InterPro"/>
</dbReference>
<dbReference type="InterPro" id="IPR012337">
    <property type="entry name" value="RNaseH-like_sf"/>
</dbReference>
<dbReference type="KEGG" id="tcd:AAIA72_03855"/>
<dbReference type="Gene3D" id="3.30.420.10">
    <property type="entry name" value="Ribonuclease H-like superfamily/Ribonuclease H"/>
    <property type="match status" value="1"/>
</dbReference>
<dbReference type="Pfam" id="PF01612">
    <property type="entry name" value="DNA_pol_A_exo1"/>
    <property type="match status" value="1"/>
</dbReference>
<dbReference type="GO" id="GO:0000166">
    <property type="term" value="F:nucleotide binding"/>
    <property type="evidence" value="ECO:0007669"/>
    <property type="project" value="InterPro"/>
</dbReference>
<evidence type="ECO:0000259" key="1">
    <source>
        <dbReference type="PROSITE" id="PS50967"/>
    </source>
</evidence>
<dbReference type="CDD" id="cd06142">
    <property type="entry name" value="RNaseD_exo"/>
    <property type="match status" value="1"/>
</dbReference>
<organism evidence="2">
    <name type="scientific">Thermohahella caldifontis</name>
    <dbReference type="NCBI Taxonomy" id="3142973"/>
    <lineage>
        <taxon>Bacteria</taxon>
        <taxon>Pseudomonadati</taxon>
        <taxon>Pseudomonadota</taxon>
        <taxon>Gammaproteobacteria</taxon>
        <taxon>Oceanospirillales</taxon>
        <taxon>Hahellaceae</taxon>
        <taxon>Thermohahella</taxon>
    </lineage>
</organism>
<dbReference type="InterPro" id="IPR002121">
    <property type="entry name" value="HRDC_dom"/>
</dbReference>
<dbReference type="Gene3D" id="1.10.150.80">
    <property type="entry name" value="HRDC domain"/>
    <property type="match status" value="1"/>
</dbReference>
<reference evidence="2" key="1">
    <citation type="submission" date="2024-05" db="EMBL/GenBank/DDBJ databases">
        <title>Genome sequencing of novel strain.</title>
        <authorList>
            <person name="Ganbat D."/>
            <person name="Ganbat S."/>
            <person name="Lee S.-J."/>
        </authorList>
    </citation>
    <scope>NUCLEOTIDE SEQUENCE</scope>
    <source>
        <strain evidence="2">SMD15-11</strain>
    </source>
</reference>
<accession>A0AB39UY26</accession>
<dbReference type="SMART" id="SM00341">
    <property type="entry name" value="HRDC"/>
    <property type="match status" value="1"/>
</dbReference>
<dbReference type="PROSITE" id="PS50967">
    <property type="entry name" value="HRDC"/>
    <property type="match status" value="1"/>
</dbReference>
<dbReference type="InterPro" id="IPR002562">
    <property type="entry name" value="3'-5'_exonuclease_dom"/>
</dbReference>
<dbReference type="SUPFAM" id="SSF47819">
    <property type="entry name" value="HRDC-like"/>
    <property type="match status" value="1"/>
</dbReference>
<dbReference type="RefSeq" id="WP_369602120.1">
    <property type="nucleotide sequence ID" value="NZ_CP154858.1"/>
</dbReference>
<dbReference type="SUPFAM" id="SSF53098">
    <property type="entry name" value="Ribonuclease H-like"/>
    <property type="match status" value="1"/>
</dbReference>
<dbReference type="GO" id="GO:0003676">
    <property type="term" value="F:nucleic acid binding"/>
    <property type="evidence" value="ECO:0007669"/>
    <property type="project" value="InterPro"/>
</dbReference>
<sequence length="371" mass="42314">MTLKTTWPITWVTRPDELETLAMRLEQEPVVALDTEFMRTNTYHPIPALVQIAISGQVWLVDCVALPDLSALRGMLQSEGVLKLFHSVGEDLFVFERLNVPDIQPILDTQVAASWLDYPLQHAFQKLVQDELGVELDKGETRSDWLQRPLSDSQVRYAVADVEYLLGIYDKLWPRLPESVRRIIPDIVREATVKQRQTIEPERYYLKLRGGCHLSPAQQAVLQALAAWRESRCQEDDLPRAWVVSDKDLICIAESMPKNLSALAAVTDMRGRSLRKYGQTVLEIVKREDLPTEPSLGLIEKPLPGRLKPRYGAFKTAAEALAKAHGWPLSLIFDRRTLEALTREGIGERDWGWRTPFVHELIRKANVNEHS</sequence>
<dbReference type="PANTHER" id="PTHR47649">
    <property type="entry name" value="RIBONUCLEASE D"/>
    <property type="match status" value="1"/>
</dbReference>
<dbReference type="InterPro" id="IPR044876">
    <property type="entry name" value="HRDC_dom_sf"/>
</dbReference>
<protein>
    <submittedName>
        <fullName evidence="2">HRDC domain-containing protein</fullName>
    </submittedName>
</protein>